<feature type="transmembrane region" description="Helical" evidence="2">
    <location>
        <begin position="6"/>
        <end position="35"/>
    </location>
</feature>
<evidence type="ECO:0000256" key="1">
    <source>
        <dbReference type="SAM" id="MobiDB-lite"/>
    </source>
</evidence>
<dbReference type="InterPro" id="IPR018770">
    <property type="entry name" value="ChloroindolylP_hydrolase"/>
</dbReference>
<comment type="caution">
    <text evidence="3">The sequence shown here is derived from an EMBL/GenBank/DDBJ whole genome shotgun (WGS) entry which is preliminary data.</text>
</comment>
<keyword evidence="2" id="KW-1133">Transmembrane helix</keyword>
<dbReference type="EMBL" id="JBHLUK010000056">
    <property type="protein sequence ID" value="MFC0423657.1"/>
    <property type="molecule type" value="Genomic_DNA"/>
</dbReference>
<accession>A0ABV6K3G6</accession>
<gene>
    <name evidence="3" type="ORF">ACFFGS_05925</name>
</gene>
<name>A0ABV6K3G6_9LACO</name>
<evidence type="ECO:0000313" key="4">
    <source>
        <dbReference type="Proteomes" id="UP001589855"/>
    </source>
</evidence>
<evidence type="ECO:0000256" key="2">
    <source>
        <dbReference type="SAM" id="Phobius"/>
    </source>
</evidence>
<evidence type="ECO:0000313" key="3">
    <source>
        <dbReference type="EMBL" id="MFC0423657.1"/>
    </source>
</evidence>
<dbReference type="Proteomes" id="UP001589855">
    <property type="component" value="Unassembled WGS sequence"/>
</dbReference>
<sequence length="252" mass="28971">MKTALLWIGAILVFLVLPMYIGIPLLLIFIGYMWYRGKKNKPVAKKLTDREQAQLKMQQTNREIISNYQNNTKKVTKDNKKKYELSKQDVKYWTENVQILLKQIIDNENIFAKESSLSSMGFGNELFVILEDIAARIIDNPKELLRFDPVLQNLLPGFSTSANEYSEHYQNNLIANDPKIAEMLEKTRQQLKGLASAMQTKYRECLNSDAQSLSDAMSFSNAVIHTESKRIEQQKQDSSLSNVSVEDLLKNK</sequence>
<dbReference type="RefSeq" id="WP_137645896.1">
    <property type="nucleotide sequence ID" value="NZ_BAABRM010000028.1"/>
</dbReference>
<keyword evidence="2" id="KW-0812">Transmembrane</keyword>
<keyword evidence="4" id="KW-1185">Reference proteome</keyword>
<protein>
    <submittedName>
        <fullName evidence="3">5-bromo-4-chloroindolyl phosphate hydrolysis family protein</fullName>
    </submittedName>
</protein>
<organism evidence="3 4">
    <name type="scientific">Lactiplantibacillus plajomi</name>
    <dbReference type="NCBI Taxonomy" id="1457217"/>
    <lineage>
        <taxon>Bacteria</taxon>
        <taxon>Bacillati</taxon>
        <taxon>Bacillota</taxon>
        <taxon>Bacilli</taxon>
        <taxon>Lactobacillales</taxon>
        <taxon>Lactobacillaceae</taxon>
        <taxon>Lactiplantibacillus</taxon>
    </lineage>
</organism>
<proteinExistence type="predicted"/>
<keyword evidence="2" id="KW-0472">Membrane</keyword>
<reference evidence="3 4" key="1">
    <citation type="submission" date="2024-09" db="EMBL/GenBank/DDBJ databases">
        <authorList>
            <person name="Sun Q."/>
            <person name="Mori K."/>
        </authorList>
    </citation>
    <scope>NUCLEOTIDE SEQUENCE [LARGE SCALE GENOMIC DNA]</scope>
    <source>
        <strain evidence="3 4">TBRC 4575</strain>
    </source>
</reference>
<dbReference type="Pfam" id="PF10112">
    <property type="entry name" value="Halogen_Hydrol"/>
    <property type="match status" value="1"/>
</dbReference>
<feature type="region of interest" description="Disordered" evidence="1">
    <location>
        <begin position="233"/>
        <end position="252"/>
    </location>
</feature>